<protein>
    <submittedName>
        <fullName evidence="2">Phage portal protein BeeE</fullName>
    </submittedName>
</protein>
<feature type="region of interest" description="Disordered" evidence="1">
    <location>
        <begin position="423"/>
        <end position="457"/>
    </location>
</feature>
<evidence type="ECO:0000256" key="1">
    <source>
        <dbReference type="SAM" id="MobiDB-lite"/>
    </source>
</evidence>
<dbReference type="Pfam" id="PF04860">
    <property type="entry name" value="Phage_portal"/>
    <property type="match status" value="1"/>
</dbReference>
<reference evidence="2" key="1">
    <citation type="submission" date="2021-05" db="EMBL/GenBank/DDBJ databases">
        <authorList>
            <person name="Arsene-Ploetze F."/>
        </authorList>
    </citation>
    <scope>NUCLEOTIDE SEQUENCE</scope>
    <source>
        <strain evidence="2">DSM 42138</strain>
    </source>
</reference>
<organism evidence="2 3">
    <name type="scientific">Actinacidiphila cocklensis</name>
    <dbReference type="NCBI Taxonomy" id="887465"/>
    <lineage>
        <taxon>Bacteria</taxon>
        <taxon>Bacillati</taxon>
        <taxon>Actinomycetota</taxon>
        <taxon>Actinomycetes</taxon>
        <taxon>Kitasatosporales</taxon>
        <taxon>Streptomycetaceae</taxon>
        <taxon>Actinacidiphila</taxon>
    </lineage>
</organism>
<evidence type="ECO:0000313" key="2">
    <source>
        <dbReference type="EMBL" id="CAG6392767.1"/>
    </source>
</evidence>
<proteinExistence type="predicted"/>
<accession>A0A9W4DMB9</accession>
<dbReference type="Proteomes" id="UP001152519">
    <property type="component" value="Unassembled WGS sequence"/>
</dbReference>
<dbReference type="InterPro" id="IPR006944">
    <property type="entry name" value="Phage/GTA_portal"/>
</dbReference>
<gene>
    <name evidence="2" type="ORF">SCOCK_180144</name>
</gene>
<sequence>MGLLERINAQRAPARPRNLSLDEYAQFFTFGGNQYPLLQTTYSTIDQERIAWSADWAAKSSGPVFSLVLARMQVFSQVRFQWTRFTGSQPGDLFGTSDLAVLERPWPGGTTADLLARMEWDASASGNAYIRRKGSTLHRLNPAWVIIVLGSQENAPDPGAAADTTVAGYLYVPPGAKPQFFLPSQVCHYAPLPDPDRHFLGMSWITPVLRDLQGDQMATEHKYKFFENGATPNLAIRFEPTVPIEHVKAFMELVEEEHRGAANAFKTMYLGGGGSPVPVGNTFKDMDYAVIQGRAESRLASAAGVPPSWVAFFEGVQGSTLNAGNYNSARRRFSDGTMAHLWGNAASSLQQILTAPAGASLWYDARIPFMREDAGDLASVQSQEAATIAALIRDGFIPETVVAAVRNNDWSLLKHSGLTSVQLVPPSSGQEPVPGFSPGTDPGPVPAPANGKEVARR</sequence>
<keyword evidence="3" id="KW-1185">Reference proteome</keyword>
<comment type="caution">
    <text evidence="2">The sequence shown here is derived from an EMBL/GenBank/DDBJ whole genome shotgun (WGS) entry which is preliminary data.</text>
</comment>
<name>A0A9W4DMB9_9ACTN</name>
<dbReference type="EMBL" id="CAJSLV010000046">
    <property type="protein sequence ID" value="CAG6392767.1"/>
    <property type="molecule type" value="Genomic_DNA"/>
</dbReference>
<dbReference type="AlphaFoldDB" id="A0A9W4DMB9"/>
<evidence type="ECO:0000313" key="3">
    <source>
        <dbReference type="Proteomes" id="UP001152519"/>
    </source>
</evidence>